<accession>A0ABT0YT01</accession>
<evidence type="ECO:0000256" key="3">
    <source>
        <dbReference type="ARBA" id="ARBA00023125"/>
    </source>
</evidence>
<dbReference type="Pfam" id="PF03466">
    <property type="entry name" value="LysR_substrate"/>
    <property type="match status" value="1"/>
</dbReference>
<name>A0ABT0YT01_9BURK</name>
<gene>
    <name evidence="6" type="ORF">M8A51_20305</name>
</gene>
<evidence type="ECO:0000256" key="4">
    <source>
        <dbReference type="ARBA" id="ARBA00023163"/>
    </source>
</evidence>
<keyword evidence="7" id="KW-1185">Reference proteome</keyword>
<proteinExistence type="inferred from homology"/>
<evidence type="ECO:0000256" key="1">
    <source>
        <dbReference type="ARBA" id="ARBA00009437"/>
    </source>
</evidence>
<evidence type="ECO:0000313" key="6">
    <source>
        <dbReference type="EMBL" id="MCM5681877.1"/>
    </source>
</evidence>
<dbReference type="InterPro" id="IPR000847">
    <property type="entry name" value="LysR_HTH_N"/>
</dbReference>
<dbReference type="SUPFAM" id="SSF53850">
    <property type="entry name" value="Periplasmic binding protein-like II"/>
    <property type="match status" value="1"/>
</dbReference>
<dbReference type="Proteomes" id="UP001165541">
    <property type="component" value="Unassembled WGS sequence"/>
</dbReference>
<keyword evidence="3" id="KW-0238">DNA-binding</keyword>
<dbReference type="PANTHER" id="PTHR30537">
    <property type="entry name" value="HTH-TYPE TRANSCRIPTIONAL REGULATOR"/>
    <property type="match status" value="1"/>
</dbReference>
<evidence type="ECO:0000259" key="5">
    <source>
        <dbReference type="PROSITE" id="PS50931"/>
    </source>
</evidence>
<dbReference type="InterPro" id="IPR036390">
    <property type="entry name" value="WH_DNA-bd_sf"/>
</dbReference>
<feature type="domain" description="HTH lysR-type" evidence="5">
    <location>
        <begin position="10"/>
        <end position="65"/>
    </location>
</feature>
<reference evidence="6" key="1">
    <citation type="submission" date="2022-05" db="EMBL/GenBank/DDBJ databases">
        <title>Schlegelella sp. nov., isolated from mangrove soil.</title>
        <authorList>
            <person name="Liu Y."/>
            <person name="Ge X."/>
            <person name="Liu W."/>
        </authorList>
    </citation>
    <scope>NUCLEOTIDE SEQUENCE</scope>
    <source>
        <strain evidence="6">S2-27</strain>
    </source>
</reference>
<protein>
    <submittedName>
        <fullName evidence="6">LysR family transcriptional regulator</fullName>
    </submittedName>
</protein>
<dbReference type="InterPro" id="IPR005119">
    <property type="entry name" value="LysR_subst-bd"/>
</dbReference>
<sequence length="313" mass="34332">MDGARIQAWWSHLHALGVLARHGSYTAAAQRLAVSKAAMSQRIAELERAAGVPLVLRTTRSVRLTEAGQQLVDATREAFEQIERSFAGVKDLAGAPRGLVRVTAPVALGRQQIVPRLGDFLRRHPEVRIELDLADRIMPLAQEGYDLAIRHTAAAPDTHVAWVLCETRSWLVGSRAYLRRRGLPDSPEALAQHDCLHYLRPGDTPSWSFVPEGGQRPEAQRVTVPVRGSFAANNSEVLREAVLDGLGLAVLPDFSAQASLRAKRLQPVLPGWRPVGAFGERIYAIRPYSPVVPRAVQALVGYLREMLAPGFPP</sequence>
<dbReference type="EMBL" id="JAMKFE010000014">
    <property type="protein sequence ID" value="MCM5681877.1"/>
    <property type="molecule type" value="Genomic_DNA"/>
</dbReference>
<dbReference type="InterPro" id="IPR036388">
    <property type="entry name" value="WH-like_DNA-bd_sf"/>
</dbReference>
<evidence type="ECO:0000256" key="2">
    <source>
        <dbReference type="ARBA" id="ARBA00023015"/>
    </source>
</evidence>
<comment type="similarity">
    <text evidence="1">Belongs to the LysR transcriptional regulatory family.</text>
</comment>
<dbReference type="Pfam" id="PF00126">
    <property type="entry name" value="HTH_1"/>
    <property type="match status" value="1"/>
</dbReference>
<dbReference type="SUPFAM" id="SSF46785">
    <property type="entry name" value="Winged helix' DNA-binding domain"/>
    <property type="match status" value="1"/>
</dbReference>
<keyword evidence="4" id="KW-0804">Transcription</keyword>
<keyword evidence="2" id="KW-0805">Transcription regulation</keyword>
<dbReference type="RefSeq" id="WP_251780357.1">
    <property type="nucleotide sequence ID" value="NZ_JAMKFE010000014.1"/>
</dbReference>
<comment type="caution">
    <text evidence="6">The sequence shown here is derived from an EMBL/GenBank/DDBJ whole genome shotgun (WGS) entry which is preliminary data.</text>
</comment>
<dbReference type="PROSITE" id="PS50931">
    <property type="entry name" value="HTH_LYSR"/>
    <property type="match status" value="1"/>
</dbReference>
<dbReference type="Gene3D" id="3.40.190.290">
    <property type="match status" value="1"/>
</dbReference>
<dbReference type="CDD" id="cd08422">
    <property type="entry name" value="PBP2_CrgA_like"/>
    <property type="match status" value="1"/>
</dbReference>
<dbReference type="Gene3D" id="1.10.10.10">
    <property type="entry name" value="Winged helix-like DNA-binding domain superfamily/Winged helix DNA-binding domain"/>
    <property type="match status" value="1"/>
</dbReference>
<organism evidence="6 7">
    <name type="scientific">Caldimonas mangrovi</name>
    <dbReference type="NCBI Taxonomy" id="2944811"/>
    <lineage>
        <taxon>Bacteria</taxon>
        <taxon>Pseudomonadati</taxon>
        <taxon>Pseudomonadota</taxon>
        <taxon>Betaproteobacteria</taxon>
        <taxon>Burkholderiales</taxon>
        <taxon>Sphaerotilaceae</taxon>
        <taxon>Caldimonas</taxon>
    </lineage>
</organism>
<dbReference type="PANTHER" id="PTHR30537:SF35">
    <property type="entry name" value="TRANSCRIPTIONAL REGULATORY PROTEIN"/>
    <property type="match status" value="1"/>
</dbReference>
<evidence type="ECO:0000313" key="7">
    <source>
        <dbReference type="Proteomes" id="UP001165541"/>
    </source>
</evidence>
<dbReference type="InterPro" id="IPR058163">
    <property type="entry name" value="LysR-type_TF_proteobact-type"/>
</dbReference>